<dbReference type="EMBL" id="MAYW01000178">
    <property type="protein sequence ID" value="ODS30774.1"/>
    <property type="molecule type" value="Genomic_DNA"/>
</dbReference>
<gene>
    <name evidence="2" type="ORF">SCARUB_04117</name>
</gene>
<comment type="caution">
    <text evidence="2">The sequence shown here is derived from an EMBL/GenBank/DDBJ whole genome shotgun (WGS) entry which is preliminary data.</text>
</comment>
<reference evidence="2 3" key="1">
    <citation type="submission" date="2016-07" db="EMBL/GenBank/DDBJ databases">
        <title>Draft genome of Scalindua rubra, obtained from a brine-seawater interface in the Red Sea, sheds light on salt adaptation in anammox bacteria.</title>
        <authorList>
            <person name="Speth D.R."/>
            <person name="Lagkouvardos I."/>
            <person name="Wang Y."/>
            <person name="Qian P.-Y."/>
            <person name="Dutilh B.E."/>
            <person name="Jetten M.S."/>
        </authorList>
    </citation>
    <scope>NUCLEOTIDE SEQUENCE [LARGE SCALE GENOMIC DNA]</scope>
    <source>
        <strain evidence="2">BSI-1</strain>
    </source>
</reference>
<proteinExistence type="predicted"/>
<organism evidence="2 3">
    <name type="scientific">Candidatus Scalindua rubra</name>
    <dbReference type="NCBI Taxonomy" id="1872076"/>
    <lineage>
        <taxon>Bacteria</taxon>
        <taxon>Pseudomonadati</taxon>
        <taxon>Planctomycetota</taxon>
        <taxon>Candidatus Brocadiia</taxon>
        <taxon>Candidatus Brocadiales</taxon>
        <taxon>Candidatus Scalinduaceae</taxon>
        <taxon>Candidatus Scalindua</taxon>
    </lineage>
</organism>
<evidence type="ECO:0000313" key="2">
    <source>
        <dbReference type="EMBL" id="ODS30774.1"/>
    </source>
</evidence>
<evidence type="ECO:0000313" key="3">
    <source>
        <dbReference type="Proteomes" id="UP000094056"/>
    </source>
</evidence>
<feature type="transmembrane region" description="Helical" evidence="1">
    <location>
        <begin position="6"/>
        <end position="30"/>
    </location>
</feature>
<accession>A0A1E3X709</accession>
<dbReference type="Proteomes" id="UP000094056">
    <property type="component" value="Unassembled WGS sequence"/>
</dbReference>
<keyword evidence="1" id="KW-1133">Transmembrane helix</keyword>
<keyword evidence="1" id="KW-0812">Transmembrane</keyword>
<feature type="transmembrane region" description="Helical" evidence="1">
    <location>
        <begin position="70"/>
        <end position="87"/>
    </location>
</feature>
<keyword evidence="1" id="KW-0472">Membrane</keyword>
<sequence length="96" mass="11452">MLEAYWYILLPLYTLACLCFPELNLVLFLFIGRVIYEPRLGLFDYFSLNHINIIVLLIHTVWIIRVRKTIINLNLGGLELYLLFFYLDEYKSFAAK</sequence>
<evidence type="ECO:0000256" key="1">
    <source>
        <dbReference type="SAM" id="Phobius"/>
    </source>
</evidence>
<protein>
    <submittedName>
        <fullName evidence="2">Uncharacterized protein</fullName>
    </submittedName>
</protein>
<dbReference type="AlphaFoldDB" id="A0A1E3X709"/>
<feature type="transmembrane region" description="Helical" evidence="1">
    <location>
        <begin position="42"/>
        <end position="64"/>
    </location>
</feature>
<name>A0A1E3X709_9BACT</name>